<dbReference type="Proteomes" id="UP001335648">
    <property type="component" value="Unassembled WGS sequence"/>
</dbReference>
<sequence>MQKKTLSPKHCSHHGQRPSPTPHLHTLSNQHQNPCRNRPDLLRTDTLRMPTRLTHSEETVGMQLQGLPVQKTETAAAAAIPLDERSASVAGALL</sequence>
<feature type="compositionally biased region" description="Polar residues" evidence="1">
    <location>
        <begin position="26"/>
        <end position="35"/>
    </location>
</feature>
<feature type="compositionally biased region" description="Basic residues" evidence="1">
    <location>
        <begin position="1"/>
        <end position="16"/>
    </location>
</feature>
<feature type="region of interest" description="Disordered" evidence="1">
    <location>
        <begin position="1"/>
        <end position="43"/>
    </location>
</feature>
<gene>
    <name evidence="2" type="ORF">CesoFtcFv8_011802</name>
</gene>
<evidence type="ECO:0000256" key="1">
    <source>
        <dbReference type="SAM" id="MobiDB-lite"/>
    </source>
</evidence>
<comment type="caution">
    <text evidence="2">The sequence shown here is derived from an EMBL/GenBank/DDBJ whole genome shotgun (WGS) entry which is preliminary data.</text>
</comment>
<dbReference type="EMBL" id="JAULUE010002054">
    <property type="protein sequence ID" value="KAK5895186.1"/>
    <property type="molecule type" value="Genomic_DNA"/>
</dbReference>
<name>A0AAN8C0C1_9TELE</name>
<dbReference type="AlphaFoldDB" id="A0AAN8C0C1"/>
<accession>A0AAN8C0C1</accession>
<evidence type="ECO:0000313" key="2">
    <source>
        <dbReference type="EMBL" id="KAK5895186.1"/>
    </source>
</evidence>
<proteinExistence type="predicted"/>
<protein>
    <submittedName>
        <fullName evidence="2">Uncharacterized protein</fullName>
    </submittedName>
</protein>
<keyword evidence="3" id="KW-1185">Reference proteome</keyword>
<reference evidence="2 3" key="1">
    <citation type="journal article" date="2023" name="Mol. Biol. Evol.">
        <title>Genomics of Secondarily Temperate Adaptation in the Only Non-Antarctic Icefish.</title>
        <authorList>
            <person name="Rivera-Colon A.G."/>
            <person name="Rayamajhi N."/>
            <person name="Minhas B.F."/>
            <person name="Madrigal G."/>
            <person name="Bilyk K.T."/>
            <person name="Yoon V."/>
            <person name="Hune M."/>
            <person name="Gregory S."/>
            <person name="Cheng C.H.C."/>
            <person name="Catchen J.M."/>
        </authorList>
    </citation>
    <scope>NUCLEOTIDE SEQUENCE [LARGE SCALE GENOMIC DNA]</scope>
    <source>
        <strain evidence="2">JC2023a</strain>
    </source>
</reference>
<evidence type="ECO:0000313" key="3">
    <source>
        <dbReference type="Proteomes" id="UP001335648"/>
    </source>
</evidence>
<organism evidence="2 3">
    <name type="scientific">Champsocephalus esox</name>
    <name type="common">pike icefish</name>
    <dbReference type="NCBI Taxonomy" id="159716"/>
    <lineage>
        <taxon>Eukaryota</taxon>
        <taxon>Metazoa</taxon>
        <taxon>Chordata</taxon>
        <taxon>Craniata</taxon>
        <taxon>Vertebrata</taxon>
        <taxon>Euteleostomi</taxon>
        <taxon>Actinopterygii</taxon>
        <taxon>Neopterygii</taxon>
        <taxon>Teleostei</taxon>
        <taxon>Neoteleostei</taxon>
        <taxon>Acanthomorphata</taxon>
        <taxon>Eupercaria</taxon>
        <taxon>Perciformes</taxon>
        <taxon>Notothenioidei</taxon>
        <taxon>Channichthyidae</taxon>
        <taxon>Champsocephalus</taxon>
    </lineage>
</organism>